<dbReference type="SUPFAM" id="SSF52540">
    <property type="entry name" value="P-loop containing nucleoside triphosphate hydrolases"/>
    <property type="match status" value="1"/>
</dbReference>
<dbReference type="STRING" id="3827.A0A1S2XNS4"/>
<organism evidence="2 3">
    <name type="scientific">Cicer arietinum</name>
    <name type="common">Chickpea</name>
    <name type="synonym">Garbanzo</name>
    <dbReference type="NCBI Taxonomy" id="3827"/>
    <lineage>
        <taxon>Eukaryota</taxon>
        <taxon>Viridiplantae</taxon>
        <taxon>Streptophyta</taxon>
        <taxon>Embryophyta</taxon>
        <taxon>Tracheophyta</taxon>
        <taxon>Spermatophyta</taxon>
        <taxon>Magnoliopsida</taxon>
        <taxon>eudicotyledons</taxon>
        <taxon>Gunneridae</taxon>
        <taxon>Pentapetalae</taxon>
        <taxon>rosids</taxon>
        <taxon>fabids</taxon>
        <taxon>Fabales</taxon>
        <taxon>Fabaceae</taxon>
        <taxon>Papilionoideae</taxon>
        <taxon>50 kb inversion clade</taxon>
        <taxon>NPAAA clade</taxon>
        <taxon>Hologalegina</taxon>
        <taxon>IRL clade</taxon>
        <taxon>Cicereae</taxon>
        <taxon>Cicer</taxon>
    </lineage>
</organism>
<evidence type="ECO:0000259" key="1">
    <source>
        <dbReference type="Pfam" id="PF21530"/>
    </source>
</evidence>
<feature type="domain" description="DNA helicase Pif1-like 2B" evidence="1">
    <location>
        <begin position="111"/>
        <end position="157"/>
    </location>
</feature>
<dbReference type="PANTHER" id="PTHR23274">
    <property type="entry name" value="DNA HELICASE-RELATED"/>
    <property type="match status" value="1"/>
</dbReference>
<dbReference type="OrthoDB" id="1920387at2759"/>
<dbReference type="GO" id="GO:0006260">
    <property type="term" value="P:DNA replication"/>
    <property type="evidence" value="ECO:0007669"/>
    <property type="project" value="TreeGrafter"/>
</dbReference>
<dbReference type="PaxDb" id="3827-XP_004492162.1"/>
<dbReference type="AlphaFoldDB" id="A0A1S2XNS4"/>
<keyword evidence="2" id="KW-1185">Reference proteome</keyword>
<reference evidence="2" key="1">
    <citation type="journal article" date="2013" name="Nat. Biotechnol.">
        <title>Draft genome sequence of chickpea (Cicer arietinum) provides a resource for trait improvement.</title>
        <authorList>
            <person name="Varshney R.K."/>
            <person name="Song C."/>
            <person name="Saxena R.K."/>
            <person name="Azam S."/>
            <person name="Yu S."/>
            <person name="Sharpe A.G."/>
            <person name="Cannon S."/>
            <person name="Baek J."/>
            <person name="Rosen B.D."/>
            <person name="Tar'an B."/>
            <person name="Millan T."/>
            <person name="Zhang X."/>
            <person name="Ramsay L.D."/>
            <person name="Iwata A."/>
            <person name="Wang Y."/>
            <person name="Nelson W."/>
            <person name="Farmer A.D."/>
            <person name="Gaur P.M."/>
            <person name="Soderlund C."/>
            <person name="Penmetsa R.V."/>
            <person name="Xu C."/>
            <person name="Bharti A.K."/>
            <person name="He W."/>
            <person name="Winter P."/>
            <person name="Zhao S."/>
            <person name="Hane J.K."/>
            <person name="Carrasquilla-Garcia N."/>
            <person name="Condie J.A."/>
            <person name="Upadhyaya H.D."/>
            <person name="Luo M.C."/>
            <person name="Thudi M."/>
            <person name="Gowda C.L."/>
            <person name="Singh N.P."/>
            <person name="Lichtenzveig J."/>
            <person name="Gali K.K."/>
            <person name="Rubio J."/>
            <person name="Nadarajan N."/>
            <person name="Dolezel J."/>
            <person name="Bansal K.C."/>
            <person name="Xu X."/>
            <person name="Edwards D."/>
            <person name="Zhang G."/>
            <person name="Kahl G."/>
            <person name="Gil J."/>
            <person name="Singh K.B."/>
            <person name="Datta S.K."/>
            <person name="Jackson S.A."/>
            <person name="Wang J."/>
            <person name="Cook D.R."/>
        </authorList>
    </citation>
    <scope>NUCLEOTIDE SEQUENCE [LARGE SCALE GENOMIC DNA]</scope>
    <source>
        <strain evidence="2">cv. CDC Frontier</strain>
    </source>
</reference>
<dbReference type="InterPro" id="IPR049163">
    <property type="entry name" value="Pif1-like_2B_dom"/>
</dbReference>
<dbReference type="RefSeq" id="XP_004492162.1">
    <property type="nucleotide sequence ID" value="XM_004492105.1"/>
</dbReference>
<evidence type="ECO:0000313" key="3">
    <source>
        <dbReference type="RefSeq" id="XP_004492162.1"/>
    </source>
</evidence>
<accession>A0A1S2XNS4</accession>
<evidence type="ECO:0000313" key="2">
    <source>
        <dbReference type="Proteomes" id="UP000087171"/>
    </source>
</evidence>
<name>A0A1S2XNS4_CICAR</name>
<proteinExistence type="predicted"/>
<dbReference type="InterPro" id="IPR027417">
    <property type="entry name" value="P-loop_NTPase"/>
</dbReference>
<dbReference type="Proteomes" id="UP000087171">
    <property type="component" value="Chromosome Ca3"/>
</dbReference>
<reference evidence="3" key="2">
    <citation type="submission" date="2025-08" db="UniProtKB">
        <authorList>
            <consortium name="RefSeq"/>
        </authorList>
    </citation>
    <scope>IDENTIFICATION</scope>
    <source>
        <tissue evidence="3">Etiolated seedlings</tissue>
    </source>
</reference>
<sequence length="249" mass="28805">MTKTLPVSKMIWCRKKAGMVQHIRIECALFGFYVDRLNAYLQSGYNQNVNMNNLKYYEEMTILVSTHDTVDIVNDYVLSLIPDEEKKYISSDLTFLTDENCVVQGDWITLEFLNDIKYSGISNHRLRLKIGVLVMLLRNIDQTNGLSNGTRFLINELSTNIIGATVFTGKNIGDKIYIPRINLVSSDPAFPFKFQRRQFPLSLCFAITIHNSQGQSLSQVGLYLKRPVFTHGQWLFHEQMVWKDQNFLF</sequence>
<dbReference type="eggNOG" id="KOG0987">
    <property type="taxonomic scope" value="Eukaryota"/>
</dbReference>
<dbReference type="PANTHER" id="PTHR23274:SF33">
    <property type="entry name" value="ANIMAL RPA1 DOMAIN PROTEIN"/>
    <property type="match status" value="1"/>
</dbReference>
<protein>
    <submittedName>
        <fullName evidence="3">ATP-dependent DNA helicase PIF1-like</fullName>
    </submittedName>
</protein>
<gene>
    <name evidence="3" type="primary">LOC101490883</name>
</gene>
<dbReference type="Pfam" id="PF21530">
    <property type="entry name" value="Pif1_2B_dom"/>
    <property type="match status" value="1"/>
</dbReference>
<dbReference type="GO" id="GO:0005657">
    <property type="term" value="C:replication fork"/>
    <property type="evidence" value="ECO:0007669"/>
    <property type="project" value="TreeGrafter"/>
</dbReference>